<accession>I3WUD5</accession>
<sequence>MGGVGARLRVRAGEGRVGEGAGYAGWGAQTRSAEGVALPGGCVVDWVYSGRRGREGTRGARAPRGAPLPPRV</sequence>
<evidence type="ECO:0000313" key="3">
    <source>
        <dbReference type="Proteomes" id="UP000006066"/>
    </source>
</evidence>
<evidence type="ECO:0000313" key="2">
    <source>
        <dbReference type="EMBL" id="AFL46606.1"/>
    </source>
</evidence>
<dbReference type="Proteomes" id="UP000006066">
    <property type="component" value="Segment"/>
</dbReference>
<evidence type="ECO:0000256" key="1">
    <source>
        <dbReference type="SAM" id="MobiDB-lite"/>
    </source>
</evidence>
<feature type="region of interest" description="Disordered" evidence="1">
    <location>
        <begin position="53"/>
        <end position="72"/>
    </location>
</feature>
<organism evidence="2 3">
    <name type="scientific">Mycobacterium phage Nepal</name>
    <dbReference type="NCBI Taxonomy" id="2927981"/>
    <lineage>
        <taxon>Viruses</taxon>
        <taxon>Duplodnaviria</taxon>
        <taxon>Heunggongvirae</taxon>
        <taxon>Uroviricota</taxon>
        <taxon>Caudoviricetes</taxon>
        <taxon>Fromanvirus</taxon>
        <taxon>Fromanvirus nepal</taxon>
    </lineage>
</organism>
<dbReference type="EMBL" id="JQ698665">
    <property type="protein sequence ID" value="AFL46606.1"/>
    <property type="molecule type" value="Genomic_DNA"/>
</dbReference>
<proteinExistence type="predicted"/>
<reference evidence="3" key="1">
    <citation type="submission" date="2012-02" db="EMBL/GenBank/DDBJ databases">
        <authorList>
            <person name="Bajgain P."/>
            <person name="Fisher J.N.B."/>
            <person name="Lunt B.L."/>
            <person name="Sheflo M.A."/>
            <person name="Brighton A.K."/>
            <person name="Adawi E.C."/>
            <person name="Christiansen M.R."/>
            <person name="Ferguson N.C."/>
            <person name="Gardner A.V."/>
            <person name="Irons D.L."/>
            <person name="Jensen J."/>
            <person name="Kennedy A."/>
            <person name="Lloyd J.S."/>
            <person name="Marlow S."/>
            <person name="Mason S.J."/>
            <person name="McCord T.M."/>
            <person name="Merrill B.D."/>
            <person name="Nelson E.P."/>
            <person name="Norton C.S."/>
            <person name="Pettersson S.M."/>
            <person name="Poe D.E."/>
            <person name="Russell R.C."/>
            <person name="Smith T.C."/>
            <person name="Sullivan S."/>
            <person name="Williams K.R."/>
            <person name="Burnett S.H."/>
            <person name="Breakwell D.P."/>
            <person name="Grose J.H."/>
        </authorList>
    </citation>
    <scope>NUCLEOTIDE SEQUENCE [LARGE SCALE GENOMIC DNA]</scope>
</reference>
<keyword evidence="3" id="KW-1185">Reference proteome</keyword>
<gene>
    <name evidence="2" type="ORF">NEPAL_100</name>
</gene>
<protein>
    <submittedName>
        <fullName evidence="2">Uncharacterized protein</fullName>
    </submittedName>
</protein>
<name>I3WUD5_9CAUD</name>